<dbReference type="InterPro" id="IPR012674">
    <property type="entry name" value="Calycin"/>
</dbReference>
<proteinExistence type="inferred from homology"/>
<dbReference type="RefSeq" id="WP_321395064.1">
    <property type="nucleotide sequence ID" value="NZ_CP139487.1"/>
</dbReference>
<dbReference type="InterPro" id="IPR022271">
    <property type="entry name" value="Lipocalin_ApoD"/>
</dbReference>
<organism evidence="4 5">
    <name type="scientific">Peredibacter starrii</name>
    <dbReference type="NCBI Taxonomy" id="28202"/>
    <lineage>
        <taxon>Bacteria</taxon>
        <taxon>Pseudomonadati</taxon>
        <taxon>Bdellovibrionota</taxon>
        <taxon>Bacteriovoracia</taxon>
        <taxon>Bacteriovoracales</taxon>
        <taxon>Bacteriovoracaceae</taxon>
        <taxon>Peredibacter</taxon>
    </lineage>
</organism>
<evidence type="ECO:0000313" key="5">
    <source>
        <dbReference type="Proteomes" id="UP001324634"/>
    </source>
</evidence>
<dbReference type="PRINTS" id="PR01171">
    <property type="entry name" value="BCTLIPOCALIN"/>
</dbReference>
<dbReference type="AlphaFoldDB" id="A0AAX4HPM7"/>
<comment type="similarity">
    <text evidence="1 2">Belongs to the calycin superfamily. Lipocalin family.</text>
</comment>
<keyword evidence="2" id="KW-0732">Signal</keyword>
<keyword evidence="5" id="KW-1185">Reference proteome</keyword>
<dbReference type="Pfam" id="PF08212">
    <property type="entry name" value="Lipocalin_2"/>
    <property type="match status" value="1"/>
</dbReference>
<dbReference type="InterPro" id="IPR000566">
    <property type="entry name" value="Lipocln_cytosolic_FA-bd_dom"/>
</dbReference>
<dbReference type="CDD" id="cd19438">
    <property type="entry name" value="lipocalin_Blc-like"/>
    <property type="match status" value="1"/>
</dbReference>
<evidence type="ECO:0000259" key="3">
    <source>
        <dbReference type="Pfam" id="PF08212"/>
    </source>
</evidence>
<dbReference type="InterPro" id="IPR002446">
    <property type="entry name" value="Lipocalin_bac"/>
</dbReference>
<accession>A0AAX4HPM7</accession>
<dbReference type="Proteomes" id="UP001324634">
    <property type="component" value="Chromosome"/>
</dbReference>
<feature type="signal peptide" evidence="2">
    <location>
        <begin position="1"/>
        <end position="18"/>
    </location>
</feature>
<protein>
    <submittedName>
        <fullName evidence="4">Lipocalin family protein</fullName>
    </submittedName>
</protein>
<dbReference type="PANTHER" id="PTHR10612:SF34">
    <property type="entry name" value="APOLIPOPROTEIN D"/>
    <property type="match status" value="1"/>
</dbReference>
<dbReference type="GO" id="GO:0006950">
    <property type="term" value="P:response to stress"/>
    <property type="evidence" value="ECO:0007669"/>
    <property type="project" value="UniProtKB-ARBA"/>
</dbReference>
<feature type="chain" id="PRO_5043116350" evidence="2">
    <location>
        <begin position="19"/>
        <end position="171"/>
    </location>
</feature>
<dbReference type="EMBL" id="CP139487">
    <property type="protein sequence ID" value="WPU65067.1"/>
    <property type="molecule type" value="Genomic_DNA"/>
</dbReference>
<dbReference type="PANTHER" id="PTHR10612">
    <property type="entry name" value="APOLIPOPROTEIN D"/>
    <property type="match status" value="1"/>
</dbReference>
<dbReference type="KEGG" id="psti:SOO65_20430"/>
<gene>
    <name evidence="4" type="ORF">SOO65_20430</name>
</gene>
<dbReference type="PIRSF" id="PIRSF036893">
    <property type="entry name" value="Lipocalin_ApoD"/>
    <property type="match status" value="1"/>
</dbReference>
<evidence type="ECO:0000256" key="1">
    <source>
        <dbReference type="ARBA" id="ARBA00006889"/>
    </source>
</evidence>
<name>A0AAX4HPM7_9BACT</name>
<sequence>MKLLMVLLFSLLTNAAFAKSLPTVDYVDVPRYIGKWYAISALPQFFTRNCKSQTAEYDVINSQTISVLNTCLKEKGKETIKGQAVVSNAATNAELIVTFDSFFTRLFRVKGDYNIIKLDKDYQYVMVGSANRKSLWIMSRQPTMPEATYQEYVEYAKTLNFPVDHLVISRF</sequence>
<evidence type="ECO:0000256" key="2">
    <source>
        <dbReference type="PIRNR" id="PIRNR036893"/>
    </source>
</evidence>
<evidence type="ECO:0000313" key="4">
    <source>
        <dbReference type="EMBL" id="WPU65067.1"/>
    </source>
</evidence>
<dbReference type="Gene3D" id="2.40.128.20">
    <property type="match status" value="1"/>
</dbReference>
<feature type="domain" description="Lipocalin/cytosolic fatty-acid binding" evidence="3">
    <location>
        <begin position="27"/>
        <end position="167"/>
    </location>
</feature>
<dbReference type="SUPFAM" id="SSF50814">
    <property type="entry name" value="Lipocalins"/>
    <property type="match status" value="1"/>
</dbReference>
<dbReference type="InterPro" id="IPR047202">
    <property type="entry name" value="Lipocalin_Blc-like_dom"/>
</dbReference>
<reference evidence="4 5" key="1">
    <citation type="submission" date="2023-11" db="EMBL/GenBank/DDBJ databases">
        <title>Peredibacter starrii A3.12.</title>
        <authorList>
            <person name="Mitchell R.J."/>
        </authorList>
    </citation>
    <scope>NUCLEOTIDE SEQUENCE [LARGE SCALE GENOMIC DNA]</scope>
    <source>
        <strain evidence="4 5">A3.12</strain>
    </source>
</reference>